<name>A0A916UUY5_9HYPH</name>
<dbReference type="RefSeq" id="WP_244642242.1">
    <property type="nucleotide sequence ID" value="NZ_BMGG01000011.1"/>
</dbReference>
<dbReference type="InterPro" id="IPR041638">
    <property type="entry name" value="BaeRF_family11"/>
</dbReference>
<dbReference type="Pfam" id="PF18855">
    <property type="entry name" value="baeRF_family11"/>
    <property type="match status" value="1"/>
</dbReference>
<sequence length="321" mass="33841">MHQLEAKGTDKRRVLALAEHLDDLVDDDEFWDYQAHSLAILATPDNLRTFRLANALKPMIEVADRFHLKPLLRAVTFPNTCYVLALAEGATRLVEVTADLPAATVKVEGMPQSAAAAVHRASVNDRSPSGRLQGSEGQKVLLRQFARKVDGALRGLLAGSEIPLVLAAAEPLASIFTSVNSYAHLAHQSVPGSPVALTDAQLAERARDVLDGLYRQDIQAFAGLFEARSGNGRATTDIAQAARAATHGAVEVLLVDIDEVLPGTVGADGSVSFADAASADNYGVVDEIADRVILSGGRVLGVRKADIPGGGSLAAVLRYAA</sequence>
<reference evidence="1" key="1">
    <citation type="journal article" date="2014" name="Int. J. Syst. Evol. Microbiol.">
        <title>Complete genome sequence of Corynebacterium casei LMG S-19264T (=DSM 44701T), isolated from a smear-ripened cheese.</title>
        <authorList>
            <consortium name="US DOE Joint Genome Institute (JGI-PGF)"/>
            <person name="Walter F."/>
            <person name="Albersmeier A."/>
            <person name="Kalinowski J."/>
            <person name="Ruckert C."/>
        </authorList>
    </citation>
    <scope>NUCLEOTIDE SEQUENCE</scope>
    <source>
        <strain evidence="1">CGMCC 1.12919</strain>
    </source>
</reference>
<keyword evidence="2" id="KW-1185">Reference proteome</keyword>
<proteinExistence type="predicted"/>
<dbReference type="EMBL" id="BMGG01000011">
    <property type="protein sequence ID" value="GGC89095.1"/>
    <property type="molecule type" value="Genomic_DNA"/>
</dbReference>
<comment type="caution">
    <text evidence="1">The sequence shown here is derived from an EMBL/GenBank/DDBJ whole genome shotgun (WGS) entry which is preliminary data.</text>
</comment>
<evidence type="ECO:0000313" key="1">
    <source>
        <dbReference type="EMBL" id="GGC89095.1"/>
    </source>
</evidence>
<protein>
    <submittedName>
        <fullName evidence="1">Uncharacterized protein</fullName>
    </submittedName>
</protein>
<dbReference type="Proteomes" id="UP000637002">
    <property type="component" value="Unassembled WGS sequence"/>
</dbReference>
<dbReference type="AlphaFoldDB" id="A0A916UUY5"/>
<reference evidence="1" key="2">
    <citation type="submission" date="2020-09" db="EMBL/GenBank/DDBJ databases">
        <authorList>
            <person name="Sun Q."/>
            <person name="Zhou Y."/>
        </authorList>
    </citation>
    <scope>NUCLEOTIDE SEQUENCE</scope>
    <source>
        <strain evidence="1">CGMCC 1.12919</strain>
    </source>
</reference>
<accession>A0A916UUY5</accession>
<gene>
    <name evidence="1" type="ORF">GCM10010994_53670</name>
</gene>
<evidence type="ECO:0000313" key="2">
    <source>
        <dbReference type="Proteomes" id="UP000637002"/>
    </source>
</evidence>
<organism evidence="1 2">
    <name type="scientific">Chelatococcus reniformis</name>
    <dbReference type="NCBI Taxonomy" id="1494448"/>
    <lineage>
        <taxon>Bacteria</taxon>
        <taxon>Pseudomonadati</taxon>
        <taxon>Pseudomonadota</taxon>
        <taxon>Alphaproteobacteria</taxon>
        <taxon>Hyphomicrobiales</taxon>
        <taxon>Chelatococcaceae</taxon>
        <taxon>Chelatococcus</taxon>
    </lineage>
</organism>